<reference evidence="1" key="2">
    <citation type="submission" date="2025-08" db="UniProtKB">
        <authorList>
            <consortium name="Ensembl"/>
        </authorList>
    </citation>
    <scope>IDENTIFICATION</scope>
</reference>
<evidence type="ECO:0000313" key="2">
    <source>
        <dbReference type="Proteomes" id="UP000314985"/>
    </source>
</evidence>
<proteinExistence type="predicted"/>
<dbReference type="Ensembl" id="ENSSSCT00070035134.1">
    <property type="protein sequence ID" value="ENSSSCP00070029343.1"/>
    <property type="gene ID" value="ENSSSCG00070017808.1"/>
</dbReference>
<organism evidence="1 2">
    <name type="scientific">Sus scrofa</name>
    <name type="common">Pig</name>
    <dbReference type="NCBI Taxonomy" id="9823"/>
    <lineage>
        <taxon>Eukaryota</taxon>
        <taxon>Metazoa</taxon>
        <taxon>Chordata</taxon>
        <taxon>Craniata</taxon>
        <taxon>Vertebrata</taxon>
        <taxon>Euteleostomi</taxon>
        <taxon>Mammalia</taxon>
        <taxon>Eutheria</taxon>
        <taxon>Laurasiatheria</taxon>
        <taxon>Artiodactyla</taxon>
        <taxon>Suina</taxon>
        <taxon>Suidae</taxon>
        <taxon>Sus</taxon>
    </lineage>
</organism>
<sequence length="67" mass="6993">MTTLDDKLLGRSCSTITAAVRMRTATMRTRKGAGCPGCSSMPADAELAGEGISSTQYRKSLLPGTIV</sequence>
<evidence type="ECO:0000313" key="1">
    <source>
        <dbReference type="Ensembl" id="ENSSSCP00070029343.1"/>
    </source>
</evidence>
<dbReference type="AlphaFoldDB" id="A0A4X1UJF6"/>
<dbReference type="Proteomes" id="UP000314985">
    <property type="component" value="Chromosome 1"/>
</dbReference>
<name>A0A4X1UJF6_PIG</name>
<accession>A0A4X1UJF6</accession>
<reference evidence="1 2" key="1">
    <citation type="submission" date="2017-08" db="EMBL/GenBank/DDBJ databases">
        <title>USMARCv1.0.</title>
        <authorList>
            <person name="Hannum G.I."/>
            <person name="Koren S."/>
            <person name="Schroeder S.G."/>
            <person name="Chin S.C."/>
            <person name="Nonneman D.J."/>
            <person name="Becker S.A."/>
            <person name="Rosen B.D."/>
            <person name="Bickhart D.M."/>
            <person name="Putnam N.H."/>
            <person name="Green R.E."/>
            <person name="Tuggle C.K."/>
            <person name="Liu H."/>
            <person name="Rohrer G.A."/>
            <person name="Warr A."/>
            <person name="Hall R."/>
            <person name="Kim K."/>
            <person name="Hume D.A."/>
            <person name="Talbot R."/>
            <person name="Chow W."/>
            <person name="Howe K."/>
            <person name="Schwartz A.S."/>
            <person name="Watson M."/>
            <person name="Archibald A.L."/>
            <person name="Phillippy A.M."/>
            <person name="Smith T.P.L."/>
        </authorList>
    </citation>
    <scope>NUCLEOTIDE SEQUENCE [LARGE SCALE GENOMIC DNA]</scope>
</reference>
<protein>
    <submittedName>
        <fullName evidence="1">Uncharacterized protein</fullName>
    </submittedName>
</protein>